<evidence type="ECO:0000313" key="1">
    <source>
        <dbReference type="EMBL" id="AUV78760.1"/>
    </source>
</evidence>
<name>A0AAN1JWX1_HELPX</name>
<accession>A0AAN1JWX1</accession>
<reference evidence="1 2" key="1">
    <citation type="submission" date="2018-01" db="EMBL/GenBank/DDBJ databases">
        <authorList>
            <person name="Morgan R.D."/>
        </authorList>
    </citation>
    <scope>NUCLEOTIDE SEQUENCE [LARGE SCALE GENOMIC DNA]</scope>
    <source>
        <strain evidence="1 2">26695-dRdM2</strain>
    </source>
</reference>
<proteinExistence type="predicted"/>
<dbReference type="EMBL" id="CP026324">
    <property type="protein sequence ID" value="AUV78760.1"/>
    <property type="molecule type" value="Genomic_DNA"/>
</dbReference>
<gene>
    <name evidence="1" type="ORF">C2842_00150</name>
</gene>
<protein>
    <submittedName>
        <fullName evidence="1">Uncharacterized protein</fullName>
    </submittedName>
</protein>
<organism evidence="1 2">
    <name type="scientific">Helicobacter pylori</name>
    <name type="common">Campylobacter pylori</name>
    <dbReference type="NCBI Taxonomy" id="210"/>
    <lineage>
        <taxon>Bacteria</taxon>
        <taxon>Pseudomonadati</taxon>
        <taxon>Campylobacterota</taxon>
        <taxon>Epsilonproteobacteria</taxon>
        <taxon>Campylobacterales</taxon>
        <taxon>Helicobacteraceae</taxon>
        <taxon>Helicobacter</taxon>
    </lineage>
</organism>
<dbReference type="AlphaFoldDB" id="A0AAN1JWX1"/>
<evidence type="ECO:0000313" key="2">
    <source>
        <dbReference type="Proteomes" id="UP000236568"/>
    </source>
</evidence>
<reference evidence="1 2" key="2">
    <citation type="submission" date="2018-02" db="EMBL/GenBank/DDBJ databases">
        <title>N4-cytosine DNA methylation regulates transcription and pathogenesis in Helicobacter pylori.</title>
        <authorList>
            <person name="Kumar S."/>
            <person name="Karmakar B.C."/>
            <person name="Nagarajan D."/>
            <person name="Mukhopadhyay A.K."/>
            <person name="Rao D.N."/>
        </authorList>
    </citation>
    <scope>NUCLEOTIDE SEQUENCE [LARGE SCALE GENOMIC DNA]</scope>
    <source>
        <strain evidence="1 2">26695-dRdM2</strain>
    </source>
</reference>
<dbReference type="Proteomes" id="UP000236568">
    <property type="component" value="Chromosome"/>
</dbReference>
<sequence length="61" mass="7300">MGETIGKTLLLRKFKKSFLQFKKSFLQQTKKQSKLKTLFYHYPYSNNLISFKMTFIGLIFV</sequence>